<keyword evidence="3" id="KW-0479">Metal-binding</keyword>
<evidence type="ECO:0000256" key="11">
    <source>
        <dbReference type="PROSITE-ProRule" id="PRU00042"/>
    </source>
</evidence>
<dbReference type="EMBL" id="JAODUP010000002">
    <property type="protein sequence ID" value="KAK2170544.1"/>
    <property type="molecule type" value="Genomic_DNA"/>
</dbReference>
<feature type="compositionally biased region" description="Polar residues" evidence="12">
    <location>
        <begin position="485"/>
        <end position="496"/>
    </location>
</feature>
<feature type="domain" description="C2H2-type" evidence="13">
    <location>
        <begin position="215"/>
        <end position="243"/>
    </location>
</feature>
<dbReference type="GO" id="GO:0010468">
    <property type="term" value="P:regulation of gene expression"/>
    <property type="evidence" value="ECO:0007669"/>
    <property type="project" value="TreeGrafter"/>
</dbReference>
<organism evidence="14 15">
    <name type="scientific">Paralvinella palmiformis</name>
    <dbReference type="NCBI Taxonomy" id="53620"/>
    <lineage>
        <taxon>Eukaryota</taxon>
        <taxon>Metazoa</taxon>
        <taxon>Spiralia</taxon>
        <taxon>Lophotrochozoa</taxon>
        <taxon>Annelida</taxon>
        <taxon>Polychaeta</taxon>
        <taxon>Sedentaria</taxon>
        <taxon>Canalipalpata</taxon>
        <taxon>Terebellida</taxon>
        <taxon>Terebelliformia</taxon>
        <taxon>Alvinellidae</taxon>
        <taxon>Paralvinella</taxon>
    </lineage>
</organism>
<dbReference type="InterPro" id="IPR036236">
    <property type="entry name" value="Znf_C2H2_sf"/>
</dbReference>
<comment type="caution">
    <text evidence="14">The sequence shown here is derived from an EMBL/GenBank/DDBJ whole genome shotgun (WGS) entry which is preliminary data.</text>
</comment>
<feature type="domain" description="C2H2-type" evidence="13">
    <location>
        <begin position="72"/>
        <end position="99"/>
    </location>
</feature>
<evidence type="ECO:0000313" key="14">
    <source>
        <dbReference type="EMBL" id="KAK2170544.1"/>
    </source>
</evidence>
<evidence type="ECO:0000313" key="15">
    <source>
        <dbReference type="Proteomes" id="UP001208570"/>
    </source>
</evidence>
<dbReference type="Gene3D" id="3.30.160.60">
    <property type="entry name" value="Classic Zinc Finger"/>
    <property type="match status" value="9"/>
</dbReference>
<comment type="subcellular location">
    <subcellularLocation>
        <location evidence="2">Nucleus</location>
    </subcellularLocation>
</comment>
<sequence>MMPPRGYQKKQNIHKCQYCTYATHRRSFMTDHIRVHTGEKPFSCDTCGKSFSQKSNLRQHLKVHNQGNNTYHSCKLCDFKTKWKSSLQVHERMHKGEKPYKCKICDRAFSQSTHCQTHMREAHLNMRNFQCDICSKTFKRHEHLERHLAFHKEERNYECDICHKKYLDARYLKQHKLIHEGDASKIHRCSLCSYKSRYRQGLKIHTRIHTGSRPYSCKECSKSFVTSQSLKLHHRMVHQGLAGRIFHCHCCNFSTANNHNLKQHVLKIHDGQKDRRSFKCLYCSSLHNNRSSLNSHMAKIHAKQLSDNLGHRLKPLTRSPGKIIGSLSPTNVLETNGVTQVRRSPRSKLKLHLKAESSKPGSFVSVKTEDDQNGIKGEVLDMVDTLSFGRLVHGKSGKLQKQVKKFRKKDDPGNCISSPEKDCQDAEWRRETSSSAKGNKHTKRATVHSPDSRRPRIHHEILKIKLSLPKSKNRLRSVSPRPKSPGSSSNAITKSPGSDKGSKKMVKRLITPSKERARALFVDPERDIDANSVHSSFKQSSTIDPSMPELQKQSEPLDYSLPGVQQLVGTMDNSHHTTPSTSPHPPSNPHIFQITKPYDSLRDIAAQFQFLNNNVHSTKSSLSSKEIPNIAPPCENDSGSDVPVKEDPDCYISSTQTRTASIQETALDMRCVKLE</sequence>
<feature type="domain" description="C2H2-type" evidence="13">
    <location>
        <begin position="187"/>
        <end position="214"/>
    </location>
</feature>
<keyword evidence="6" id="KW-0862">Zinc</keyword>
<dbReference type="Proteomes" id="UP001208570">
    <property type="component" value="Unassembled WGS sequence"/>
</dbReference>
<dbReference type="SUPFAM" id="SSF57667">
    <property type="entry name" value="beta-beta-alpha zinc fingers"/>
    <property type="match status" value="4"/>
</dbReference>
<dbReference type="FunFam" id="3.30.160.60:FF:000688">
    <property type="entry name" value="zinc finger protein 197 isoform X1"/>
    <property type="match status" value="1"/>
</dbReference>
<evidence type="ECO:0000256" key="1">
    <source>
        <dbReference type="ARBA" id="ARBA00003767"/>
    </source>
</evidence>
<protein>
    <recommendedName>
        <fullName evidence="13">C2H2-type domain-containing protein</fullName>
    </recommendedName>
</protein>
<feature type="region of interest" description="Disordered" evidence="12">
    <location>
        <begin position="570"/>
        <end position="589"/>
    </location>
</feature>
<dbReference type="FunFam" id="3.30.160.60:FF:000110">
    <property type="entry name" value="Zinc finger protein-like"/>
    <property type="match status" value="1"/>
</dbReference>
<dbReference type="FunFam" id="3.30.160.60:FF:000097">
    <property type="entry name" value="Zinc finger protein"/>
    <property type="match status" value="1"/>
</dbReference>
<dbReference type="PANTHER" id="PTHR16515:SF49">
    <property type="entry name" value="GASTRULA ZINC FINGER PROTEIN XLCGF49.1-LIKE-RELATED"/>
    <property type="match status" value="1"/>
</dbReference>
<evidence type="ECO:0000256" key="12">
    <source>
        <dbReference type="SAM" id="MobiDB-lite"/>
    </source>
</evidence>
<feature type="domain" description="C2H2-type" evidence="13">
    <location>
        <begin position="100"/>
        <end position="128"/>
    </location>
</feature>
<evidence type="ECO:0000256" key="10">
    <source>
        <dbReference type="ARBA" id="ARBA00023242"/>
    </source>
</evidence>
<keyword evidence="10" id="KW-0539">Nucleus</keyword>
<dbReference type="PROSITE" id="PS50157">
    <property type="entry name" value="ZINC_FINGER_C2H2_2"/>
    <property type="match status" value="9"/>
</dbReference>
<feature type="domain" description="C2H2-type" evidence="13">
    <location>
        <begin position="42"/>
        <end position="69"/>
    </location>
</feature>
<evidence type="ECO:0000256" key="7">
    <source>
        <dbReference type="ARBA" id="ARBA00023015"/>
    </source>
</evidence>
<evidence type="ECO:0000256" key="9">
    <source>
        <dbReference type="ARBA" id="ARBA00023163"/>
    </source>
</evidence>
<keyword evidence="7" id="KW-0805">Transcription regulation</keyword>
<keyword evidence="8" id="KW-0238">DNA-binding</keyword>
<evidence type="ECO:0000256" key="5">
    <source>
        <dbReference type="ARBA" id="ARBA00022771"/>
    </source>
</evidence>
<evidence type="ECO:0000256" key="6">
    <source>
        <dbReference type="ARBA" id="ARBA00022833"/>
    </source>
</evidence>
<evidence type="ECO:0000256" key="2">
    <source>
        <dbReference type="ARBA" id="ARBA00004123"/>
    </source>
</evidence>
<dbReference type="GO" id="GO:0008270">
    <property type="term" value="F:zinc ion binding"/>
    <property type="evidence" value="ECO:0007669"/>
    <property type="project" value="UniProtKB-KW"/>
</dbReference>
<feature type="compositionally biased region" description="Basic and acidic residues" evidence="12">
    <location>
        <begin position="450"/>
        <end position="463"/>
    </location>
</feature>
<feature type="domain" description="C2H2-type" evidence="13">
    <location>
        <begin position="14"/>
        <end position="41"/>
    </location>
</feature>
<dbReference type="PANTHER" id="PTHR16515">
    <property type="entry name" value="PR DOMAIN ZINC FINGER PROTEIN"/>
    <property type="match status" value="1"/>
</dbReference>
<keyword evidence="5 11" id="KW-0863">Zinc-finger</keyword>
<dbReference type="PROSITE" id="PS00028">
    <property type="entry name" value="ZINC_FINGER_C2H2_1"/>
    <property type="match status" value="5"/>
</dbReference>
<dbReference type="InterPro" id="IPR050331">
    <property type="entry name" value="Zinc_finger"/>
</dbReference>
<keyword evidence="9" id="KW-0804">Transcription</keyword>
<evidence type="ECO:0000259" key="13">
    <source>
        <dbReference type="PROSITE" id="PS50157"/>
    </source>
</evidence>
<accession>A0AAD9NKJ4</accession>
<evidence type="ECO:0000256" key="3">
    <source>
        <dbReference type="ARBA" id="ARBA00022723"/>
    </source>
</evidence>
<dbReference type="InterPro" id="IPR013087">
    <property type="entry name" value="Znf_C2H2_type"/>
</dbReference>
<comment type="function">
    <text evidence="1">May be involved in transcriptional regulation.</text>
</comment>
<feature type="region of interest" description="Disordered" evidence="12">
    <location>
        <begin position="619"/>
        <end position="646"/>
    </location>
</feature>
<proteinExistence type="predicted"/>
<dbReference type="GO" id="GO:0003677">
    <property type="term" value="F:DNA binding"/>
    <property type="evidence" value="ECO:0007669"/>
    <property type="project" value="UniProtKB-KW"/>
</dbReference>
<feature type="compositionally biased region" description="Basic and acidic residues" evidence="12">
    <location>
        <begin position="419"/>
        <end position="432"/>
    </location>
</feature>
<dbReference type="AlphaFoldDB" id="A0AAD9NKJ4"/>
<dbReference type="GO" id="GO:0005634">
    <property type="term" value="C:nucleus"/>
    <property type="evidence" value="ECO:0007669"/>
    <property type="project" value="UniProtKB-SubCell"/>
</dbReference>
<keyword evidence="15" id="KW-1185">Reference proteome</keyword>
<name>A0AAD9NKJ4_9ANNE</name>
<feature type="domain" description="C2H2-type" evidence="13">
    <location>
        <begin position="157"/>
        <end position="184"/>
    </location>
</feature>
<feature type="domain" description="C2H2-type" evidence="13">
    <location>
        <begin position="129"/>
        <end position="156"/>
    </location>
</feature>
<feature type="domain" description="C2H2-type" evidence="13">
    <location>
        <begin position="246"/>
        <end position="274"/>
    </location>
</feature>
<evidence type="ECO:0000256" key="4">
    <source>
        <dbReference type="ARBA" id="ARBA00022737"/>
    </source>
</evidence>
<evidence type="ECO:0000256" key="8">
    <source>
        <dbReference type="ARBA" id="ARBA00023125"/>
    </source>
</evidence>
<dbReference type="Pfam" id="PF00096">
    <property type="entry name" value="zf-C2H2"/>
    <property type="match status" value="4"/>
</dbReference>
<gene>
    <name evidence="14" type="ORF">LSH36_2g08053</name>
</gene>
<dbReference type="SMART" id="SM00355">
    <property type="entry name" value="ZnF_C2H2"/>
    <property type="match status" value="10"/>
</dbReference>
<keyword evidence="4" id="KW-0677">Repeat</keyword>
<feature type="region of interest" description="Disordered" evidence="12">
    <location>
        <begin position="403"/>
        <end position="505"/>
    </location>
</feature>
<reference evidence="14" key="1">
    <citation type="journal article" date="2023" name="Mol. Biol. Evol.">
        <title>Third-Generation Sequencing Reveals the Adaptive Role of the Epigenome in Three Deep-Sea Polychaetes.</title>
        <authorList>
            <person name="Perez M."/>
            <person name="Aroh O."/>
            <person name="Sun Y."/>
            <person name="Lan Y."/>
            <person name="Juniper S.K."/>
            <person name="Young C.R."/>
            <person name="Angers B."/>
            <person name="Qian P.Y."/>
        </authorList>
    </citation>
    <scope>NUCLEOTIDE SEQUENCE</scope>
    <source>
        <strain evidence="14">P08H-3</strain>
    </source>
</reference>